<organism evidence="5 6">
    <name type="scientific">Gordonia asplenii</name>
    <dbReference type="NCBI Taxonomy" id="2725283"/>
    <lineage>
        <taxon>Bacteria</taxon>
        <taxon>Bacillati</taxon>
        <taxon>Actinomycetota</taxon>
        <taxon>Actinomycetes</taxon>
        <taxon>Mycobacteriales</taxon>
        <taxon>Gordoniaceae</taxon>
        <taxon>Gordonia</taxon>
    </lineage>
</organism>
<dbReference type="InterPro" id="IPR029058">
    <property type="entry name" value="AB_hydrolase_fold"/>
</dbReference>
<sequence length="542" mass="56670">MASSLLTVVVEPSGELICGVRSPKGRPLELSGRAADIEPRVRGDNMLCDNEALVNNAWAAAKFFQAEAEEIDEKLKSDYLKQLKSHKATVTTIVTLIDGLTDITREGWCSGCYNYTSHRQVARESASFRVYLCEYCGSPTMGCAARNCTSMATTDSGSSRIPKFCGEHRHDIPSFERASDTIPTLHGYRSLLEFDKPNLAKGSKLVAAGVLTAGVLSGAAFMAAPAIGGAIGNLMLGYSGAVATNAGLAVLGGGSVAAGGLGMAGGTAVVAAMGAALGAGLGANVTSAYVSEDSSFDIENIIPGSGGTPVVIARGFNTEKSPNWHEAVALAQKRYPTSPVFVVTWGSKELKTLAAFFVKNVGTQQAMQAAGVAAAHASKAAAKKLTPLAPAFIAASLVKNPWHTAKVRADRTGVALAGLIARTDAKEYVLIGHSLGARVMVTAAETLKTDKKAPKIEAIHLLGAAVGQNRSWRQLKDAVKTQVFNYHSANDAVLKYLYTAAMGGSVAIGRKGIGAPYENLVDCDVSDEVGGHSEYFRKVTLK</sequence>
<dbReference type="RefSeq" id="WP_170192846.1">
    <property type="nucleotide sequence ID" value="NZ_JABBNB010000003.1"/>
</dbReference>
<protein>
    <submittedName>
        <fullName evidence="5">DUF726 domain-containing protein</fullName>
    </submittedName>
</protein>
<keyword evidence="6" id="KW-1185">Reference proteome</keyword>
<reference evidence="5 6" key="1">
    <citation type="submission" date="2020-04" db="EMBL/GenBank/DDBJ databases">
        <title>Gordonia sp. nov. TBRC 11910.</title>
        <authorList>
            <person name="Suriyachadkun C."/>
        </authorList>
    </citation>
    <scope>NUCLEOTIDE SEQUENCE [LARGE SCALE GENOMIC DNA]</scope>
    <source>
        <strain evidence="5 6">TBRC 11910</strain>
    </source>
</reference>
<comment type="subcellular location">
    <subcellularLocation>
        <location evidence="1">Membrane</location>
        <topology evidence="1">Multi-pass membrane protein</topology>
    </subcellularLocation>
</comment>
<dbReference type="InterPro" id="IPR007941">
    <property type="entry name" value="DUF726"/>
</dbReference>
<dbReference type="PANTHER" id="PTHR17920:SF3">
    <property type="entry name" value="TRANSMEMBRANE AND COILED-COIL DOMAIN-CONTAINING PROTEIN 4"/>
    <property type="match status" value="1"/>
</dbReference>
<evidence type="ECO:0000256" key="2">
    <source>
        <dbReference type="ARBA" id="ARBA00022692"/>
    </source>
</evidence>
<dbReference type="AlphaFoldDB" id="A0A848KPT2"/>
<keyword evidence="2" id="KW-0812">Transmembrane</keyword>
<evidence type="ECO:0000313" key="6">
    <source>
        <dbReference type="Proteomes" id="UP000550729"/>
    </source>
</evidence>
<evidence type="ECO:0000256" key="4">
    <source>
        <dbReference type="ARBA" id="ARBA00023136"/>
    </source>
</evidence>
<accession>A0A848KPT2</accession>
<dbReference type="Pfam" id="PF05277">
    <property type="entry name" value="DUF726"/>
    <property type="match status" value="1"/>
</dbReference>
<evidence type="ECO:0000313" key="5">
    <source>
        <dbReference type="EMBL" id="NMO00340.1"/>
    </source>
</evidence>
<keyword evidence="3" id="KW-1133">Transmembrane helix</keyword>
<evidence type="ECO:0000256" key="3">
    <source>
        <dbReference type="ARBA" id="ARBA00022989"/>
    </source>
</evidence>
<dbReference type="Gene3D" id="3.40.50.1820">
    <property type="entry name" value="alpha/beta hydrolase"/>
    <property type="match status" value="1"/>
</dbReference>
<dbReference type="Proteomes" id="UP000550729">
    <property type="component" value="Unassembled WGS sequence"/>
</dbReference>
<dbReference type="SUPFAM" id="SSF53474">
    <property type="entry name" value="alpha/beta-Hydrolases"/>
    <property type="match status" value="1"/>
</dbReference>
<dbReference type="GO" id="GO:0016020">
    <property type="term" value="C:membrane"/>
    <property type="evidence" value="ECO:0007669"/>
    <property type="project" value="UniProtKB-SubCell"/>
</dbReference>
<evidence type="ECO:0000256" key="1">
    <source>
        <dbReference type="ARBA" id="ARBA00004141"/>
    </source>
</evidence>
<proteinExistence type="predicted"/>
<gene>
    <name evidence="5" type="ORF">HH308_03825</name>
</gene>
<name>A0A848KPT2_9ACTN</name>
<comment type="caution">
    <text evidence="5">The sequence shown here is derived from an EMBL/GenBank/DDBJ whole genome shotgun (WGS) entry which is preliminary data.</text>
</comment>
<keyword evidence="4" id="KW-0472">Membrane</keyword>
<dbReference type="EMBL" id="JABBNB010000003">
    <property type="protein sequence ID" value="NMO00340.1"/>
    <property type="molecule type" value="Genomic_DNA"/>
</dbReference>
<dbReference type="PANTHER" id="PTHR17920">
    <property type="entry name" value="TRANSMEMBRANE AND COILED-COIL DOMAIN-CONTAINING PROTEIN 4 TMCO4"/>
    <property type="match status" value="1"/>
</dbReference>